<dbReference type="InterPro" id="IPR011576">
    <property type="entry name" value="Pyridox_Oxase_N"/>
</dbReference>
<dbReference type="EC" id="1.-.-.-" evidence="3"/>
<dbReference type="InterPro" id="IPR012349">
    <property type="entry name" value="Split_barrel_FMN-bd"/>
</dbReference>
<keyword evidence="1 3" id="KW-0560">Oxidoreductase</keyword>
<dbReference type="AlphaFoldDB" id="A0A7K0DVK1"/>
<evidence type="ECO:0000259" key="2">
    <source>
        <dbReference type="Pfam" id="PF01243"/>
    </source>
</evidence>
<dbReference type="InterPro" id="IPR052019">
    <property type="entry name" value="F420H2_bilvrd_red/Heme_oxyg"/>
</dbReference>
<dbReference type="PANTHER" id="PTHR35176:SF2">
    <property type="entry name" value="F420H(2)-DEPENDENT REDUCTASE RV1155"/>
    <property type="match status" value="1"/>
</dbReference>
<accession>A0A7K0DVK1</accession>
<reference evidence="3 4" key="1">
    <citation type="submission" date="2019-10" db="EMBL/GenBank/DDBJ databases">
        <title>Nocardia macrotermitis sp. nov. and Nocardia aurantia sp. nov., isolated from the gut of fungus growing-termite Macrotermes natalensis.</title>
        <authorList>
            <person name="Benndorf R."/>
            <person name="Schwitalla J."/>
            <person name="Martin K."/>
            <person name="De Beer W."/>
            <person name="Kaster A.-K."/>
            <person name="Vollmers J."/>
            <person name="Poulsen M."/>
            <person name="Beemelmanns C."/>
        </authorList>
    </citation>
    <scope>NUCLEOTIDE SEQUENCE [LARGE SCALE GENOMIC DNA]</scope>
    <source>
        <strain evidence="3 4">RB56</strain>
    </source>
</reference>
<evidence type="ECO:0000313" key="3">
    <source>
        <dbReference type="EMBL" id="MQY29598.1"/>
    </source>
</evidence>
<dbReference type="SUPFAM" id="SSF50475">
    <property type="entry name" value="FMN-binding split barrel"/>
    <property type="match status" value="1"/>
</dbReference>
<dbReference type="NCBIfam" id="TIGR03618">
    <property type="entry name" value="Rv1155_F420"/>
    <property type="match status" value="1"/>
</dbReference>
<dbReference type="GO" id="GO:0070967">
    <property type="term" value="F:coenzyme F420 binding"/>
    <property type="evidence" value="ECO:0007669"/>
    <property type="project" value="TreeGrafter"/>
</dbReference>
<dbReference type="EMBL" id="WEGI01000011">
    <property type="protein sequence ID" value="MQY29598.1"/>
    <property type="molecule type" value="Genomic_DNA"/>
</dbReference>
<dbReference type="Proteomes" id="UP000431401">
    <property type="component" value="Unassembled WGS sequence"/>
</dbReference>
<name>A0A7K0DVK1_9NOCA</name>
<evidence type="ECO:0000313" key="4">
    <source>
        <dbReference type="Proteomes" id="UP000431401"/>
    </source>
</evidence>
<keyword evidence="4" id="KW-1185">Reference proteome</keyword>
<dbReference type="RefSeq" id="WP_153346534.1">
    <property type="nucleotide sequence ID" value="NZ_WEGI01000011.1"/>
</dbReference>
<proteinExistence type="predicted"/>
<evidence type="ECO:0000256" key="1">
    <source>
        <dbReference type="ARBA" id="ARBA00023002"/>
    </source>
</evidence>
<organism evidence="3 4">
    <name type="scientific">Nocardia aurantia</name>
    <dbReference type="NCBI Taxonomy" id="2585199"/>
    <lineage>
        <taxon>Bacteria</taxon>
        <taxon>Bacillati</taxon>
        <taxon>Actinomycetota</taxon>
        <taxon>Actinomycetes</taxon>
        <taxon>Mycobacteriales</taxon>
        <taxon>Nocardiaceae</taxon>
        <taxon>Nocardia</taxon>
    </lineage>
</organism>
<dbReference type="Gene3D" id="2.30.110.10">
    <property type="entry name" value="Electron Transport, Fmn-binding Protein, Chain A"/>
    <property type="match status" value="1"/>
</dbReference>
<feature type="domain" description="Pyridoxamine 5'-phosphate oxidase N-terminal" evidence="2">
    <location>
        <begin position="5"/>
        <end position="135"/>
    </location>
</feature>
<gene>
    <name evidence="3" type="ORF">NRB56_51890</name>
</gene>
<dbReference type="Pfam" id="PF01243">
    <property type="entry name" value="PNPOx_N"/>
    <property type="match status" value="1"/>
</dbReference>
<dbReference type="PANTHER" id="PTHR35176">
    <property type="entry name" value="HEME OXYGENASE HI_0854-RELATED"/>
    <property type="match status" value="1"/>
</dbReference>
<dbReference type="InterPro" id="IPR019920">
    <property type="entry name" value="F420-binding_dom_put"/>
</dbReference>
<dbReference type="GO" id="GO:0016627">
    <property type="term" value="F:oxidoreductase activity, acting on the CH-CH group of donors"/>
    <property type="evidence" value="ECO:0007669"/>
    <property type="project" value="TreeGrafter"/>
</dbReference>
<dbReference type="GO" id="GO:0005829">
    <property type="term" value="C:cytosol"/>
    <property type="evidence" value="ECO:0007669"/>
    <property type="project" value="TreeGrafter"/>
</dbReference>
<dbReference type="OrthoDB" id="1094370at2"/>
<comment type="caution">
    <text evidence="3">The sequence shown here is derived from an EMBL/GenBank/DDBJ whole genome shotgun (WGS) entry which is preliminary data.</text>
</comment>
<sequence>MELDAALDFARTTPRSVLTTLRRNGRPQLSNVTHAIDDAGVVRISITADRAKYHNLRREPWAALHVTSADFWQYAVLEGPVELTPPAAELDDATVEELIAYYRAASGEHPDWDDYRRAMVADRRAVVRIRPDHAYGMLP</sequence>
<protein>
    <submittedName>
        <fullName evidence="3">F420H(2)-dependent reductase</fullName>
        <ecNumber evidence="3">1.-.-.-</ecNumber>
    </submittedName>
</protein>